<dbReference type="EMBL" id="BPQQ01000002">
    <property type="protein sequence ID" value="GJD98256.1"/>
    <property type="molecule type" value="Genomic_DNA"/>
</dbReference>
<feature type="transmembrane region" description="Helical" evidence="6">
    <location>
        <begin position="443"/>
        <end position="464"/>
    </location>
</feature>
<sequence>MERAAYILYFVANLAPKALMFALLVILTRLMPMAEYGLFMLVLTTAEIFDMALGNWVRVFALRSEGAVGGRMRPHRLGRLVVLTLGMTGVSLTLAILSGLLRHDQGVPFALAVAAYLLAFAPLRLGLILLQIRRMHQAYALVESLRAGGTLAAATGATLLVGPQFLPATLGLAGATLAAGLVGLALALRGSARPRLARTGYGAAMAFGLPIMIASLFGYTIGSVDRYVVDALMGPHAVAVLAAAYSLARQPIDLFLGPLNSYAFPHLVRVYEQDGVAAAGTAQAGLLTTVTAVGGAITAGLVLLACPLLAVVLPEDYRAEGAQLMPWLAVGSLFLTTKFFIFDNAFHLSKRTWLQPLTMLTPAVVGVALCALLVPRVGLVGAGISYATACATACLTTALLTSRMVPIPMPWGGLARIAAANLCACLSLVAARNLLVPYGPMPVLIGSTLAFVVVYAAGLTLLGLSIRRAMQTPWSPLVQDPAPVAPALTPAVTKP</sequence>
<evidence type="ECO:0000313" key="7">
    <source>
        <dbReference type="EMBL" id="GJD98256.1"/>
    </source>
</evidence>
<comment type="subcellular location">
    <subcellularLocation>
        <location evidence="1">Cell membrane</location>
        <topology evidence="1">Multi-pass membrane protein</topology>
    </subcellularLocation>
</comment>
<reference evidence="7" key="1">
    <citation type="journal article" date="2021" name="Front. Microbiol.">
        <title>Comprehensive Comparative Genomics and Phenotyping of Methylobacterium Species.</title>
        <authorList>
            <person name="Alessa O."/>
            <person name="Ogura Y."/>
            <person name="Fujitani Y."/>
            <person name="Takami H."/>
            <person name="Hayashi T."/>
            <person name="Sahin N."/>
            <person name="Tani A."/>
        </authorList>
    </citation>
    <scope>NUCLEOTIDE SEQUENCE</scope>
    <source>
        <strain evidence="7">DSM 17168</strain>
    </source>
</reference>
<feature type="transmembrane region" description="Helical" evidence="6">
    <location>
        <begin position="380"/>
        <end position="401"/>
    </location>
</feature>
<keyword evidence="2" id="KW-1003">Cell membrane</keyword>
<feature type="transmembrane region" description="Helical" evidence="6">
    <location>
        <begin position="77"/>
        <end position="101"/>
    </location>
</feature>
<dbReference type="PANTHER" id="PTHR30250">
    <property type="entry name" value="PST FAMILY PREDICTED COLANIC ACID TRANSPORTER"/>
    <property type="match status" value="1"/>
</dbReference>
<feature type="transmembrane region" description="Helical" evidence="6">
    <location>
        <begin position="168"/>
        <end position="188"/>
    </location>
</feature>
<name>A0ABQ4S544_9HYPH</name>
<feature type="transmembrane region" description="Helical" evidence="6">
    <location>
        <begin position="200"/>
        <end position="221"/>
    </location>
</feature>
<feature type="transmembrane region" description="Helical" evidence="6">
    <location>
        <begin position="107"/>
        <end position="132"/>
    </location>
</feature>
<evidence type="ECO:0000256" key="3">
    <source>
        <dbReference type="ARBA" id="ARBA00022692"/>
    </source>
</evidence>
<organism evidence="7 8">
    <name type="scientific">Methylobacterium isbiliense</name>
    <dbReference type="NCBI Taxonomy" id="315478"/>
    <lineage>
        <taxon>Bacteria</taxon>
        <taxon>Pseudomonadati</taxon>
        <taxon>Pseudomonadota</taxon>
        <taxon>Alphaproteobacteria</taxon>
        <taxon>Hyphomicrobiales</taxon>
        <taxon>Methylobacteriaceae</taxon>
        <taxon>Methylobacterium</taxon>
    </lineage>
</organism>
<comment type="caution">
    <text evidence="7">The sequence shown here is derived from an EMBL/GenBank/DDBJ whole genome shotgun (WGS) entry which is preliminary data.</text>
</comment>
<dbReference type="InterPro" id="IPR002797">
    <property type="entry name" value="Polysacc_synth"/>
</dbReference>
<gene>
    <name evidence="7" type="ORF">GMJLKIPL_0163</name>
</gene>
<dbReference type="Proteomes" id="UP001055153">
    <property type="component" value="Unassembled WGS sequence"/>
</dbReference>
<reference evidence="7" key="2">
    <citation type="submission" date="2021-08" db="EMBL/GenBank/DDBJ databases">
        <authorList>
            <person name="Tani A."/>
            <person name="Ola A."/>
            <person name="Ogura Y."/>
            <person name="Katsura K."/>
            <person name="Hayashi T."/>
        </authorList>
    </citation>
    <scope>NUCLEOTIDE SEQUENCE</scope>
    <source>
        <strain evidence="7">DSM 17168</strain>
    </source>
</reference>
<dbReference type="InterPro" id="IPR050833">
    <property type="entry name" value="Poly_Biosynth_Transport"/>
</dbReference>
<feature type="transmembrane region" description="Helical" evidence="6">
    <location>
        <begin position="36"/>
        <end position="57"/>
    </location>
</feature>
<feature type="transmembrane region" description="Helical" evidence="6">
    <location>
        <begin position="7"/>
        <end position="30"/>
    </location>
</feature>
<evidence type="ECO:0008006" key="9">
    <source>
        <dbReference type="Google" id="ProtNLM"/>
    </source>
</evidence>
<feature type="transmembrane region" description="Helical" evidence="6">
    <location>
        <begin position="353"/>
        <end position="374"/>
    </location>
</feature>
<feature type="transmembrane region" description="Helical" evidence="6">
    <location>
        <begin position="324"/>
        <end position="341"/>
    </location>
</feature>
<evidence type="ECO:0000313" key="8">
    <source>
        <dbReference type="Proteomes" id="UP001055153"/>
    </source>
</evidence>
<proteinExistence type="predicted"/>
<evidence type="ECO:0000256" key="4">
    <source>
        <dbReference type="ARBA" id="ARBA00022989"/>
    </source>
</evidence>
<dbReference type="RefSeq" id="WP_238233213.1">
    <property type="nucleotide sequence ID" value="NZ_BPQQ01000002.1"/>
</dbReference>
<evidence type="ECO:0000256" key="6">
    <source>
        <dbReference type="SAM" id="Phobius"/>
    </source>
</evidence>
<feature type="transmembrane region" description="Helical" evidence="6">
    <location>
        <begin position="290"/>
        <end position="312"/>
    </location>
</feature>
<keyword evidence="3 6" id="KW-0812">Transmembrane</keyword>
<feature type="transmembrane region" description="Helical" evidence="6">
    <location>
        <begin position="144"/>
        <end position="162"/>
    </location>
</feature>
<dbReference type="PANTHER" id="PTHR30250:SF11">
    <property type="entry name" value="O-ANTIGEN TRANSPORTER-RELATED"/>
    <property type="match status" value="1"/>
</dbReference>
<accession>A0ABQ4S544</accession>
<evidence type="ECO:0000256" key="5">
    <source>
        <dbReference type="ARBA" id="ARBA00023136"/>
    </source>
</evidence>
<keyword evidence="8" id="KW-1185">Reference proteome</keyword>
<evidence type="ECO:0000256" key="1">
    <source>
        <dbReference type="ARBA" id="ARBA00004651"/>
    </source>
</evidence>
<evidence type="ECO:0000256" key="2">
    <source>
        <dbReference type="ARBA" id="ARBA00022475"/>
    </source>
</evidence>
<protein>
    <recommendedName>
        <fullName evidence="9">Polysaccharide biosynthesis protein C-terminal domain-containing protein</fullName>
    </recommendedName>
</protein>
<keyword evidence="5 6" id="KW-0472">Membrane</keyword>
<keyword evidence="4 6" id="KW-1133">Transmembrane helix</keyword>
<dbReference type="Pfam" id="PF01943">
    <property type="entry name" value="Polysacc_synt"/>
    <property type="match status" value="1"/>
</dbReference>